<feature type="signal peptide" evidence="1">
    <location>
        <begin position="1"/>
        <end position="26"/>
    </location>
</feature>
<dbReference type="Proteomes" id="UP001180840">
    <property type="component" value="Unassembled WGS sequence"/>
</dbReference>
<dbReference type="RefSeq" id="WP_290197271.1">
    <property type="nucleotide sequence ID" value="NZ_CP047654.1"/>
</dbReference>
<name>A0ABU1ZU63_9CORY</name>
<reference evidence="2" key="1">
    <citation type="submission" date="2023-07" db="EMBL/GenBank/DDBJ databases">
        <title>Sequencing the genomes of 1000 actinobacteria strains.</title>
        <authorList>
            <person name="Klenk H.-P."/>
        </authorList>
    </citation>
    <scope>NUCLEOTIDE SEQUENCE</scope>
    <source>
        <strain evidence="2">DSM 107476</strain>
    </source>
</reference>
<dbReference type="EMBL" id="JAVDXZ010000001">
    <property type="protein sequence ID" value="MDR7328461.1"/>
    <property type="molecule type" value="Genomic_DNA"/>
</dbReference>
<evidence type="ECO:0000313" key="2">
    <source>
        <dbReference type="EMBL" id="MDR7328461.1"/>
    </source>
</evidence>
<evidence type="ECO:0008006" key="4">
    <source>
        <dbReference type="Google" id="ProtNLM"/>
    </source>
</evidence>
<feature type="chain" id="PRO_5046904296" description="Secreted protein" evidence="1">
    <location>
        <begin position="27"/>
        <end position="95"/>
    </location>
</feature>
<organism evidence="2 3">
    <name type="scientific">Corynebacterium guangdongense</name>
    <dbReference type="NCBI Taxonomy" id="1783348"/>
    <lineage>
        <taxon>Bacteria</taxon>
        <taxon>Bacillati</taxon>
        <taxon>Actinomycetota</taxon>
        <taxon>Actinomycetes</taxon>
        <taxon>Mycobacteriales</taxon>
        <taxon>Corynebacteriaceae</taxon>
        <taxon>Corynebacterium</taxon>
    </lineage>
</organism>
<comment type="caution">
    <text evidence="2">The sequence shown here is derived from an EMBL/GenBank/DDBJ whole genome shotgun (WGS) entry which is preliminary data.</text>
</comment>
<protein>
    <recommendedName>
        <fullName evidence="4">Secreted protein</fullName>
    </recommendedName>
</protein>
<keyword evidence="1" id="KW-0732">Signal</keyword>
<evidence type="ECO:0000256" key="1">
    <source>
        <dbReference type="SAM" id="SignalP"/>
    </source>
</evidence>
<sequence>MLNRRIAALTAAAGITTAALVTPAAAAQSLQHDPTSSQMPFADTFSSQEPLKSIGQGAFTIVGSALWTPFILSAMASSLFGPQCNLVDTSGCEIR</sequence>
<proteinExistence type="predicted"/>
<gene>
    <name evidence="2" type="ORF">J2S39_000137</name>
</gene>
<accession>A0ABU1ZU63</accession>
<evidence type="ECO:0000313" key="3">
    <source>
        <dbReference type="Proteomes" id="UP001180840"/>
    </source>
</evidence>
<keyword evidence="3" id="KW-1185">Reference proteome</keyword>